<proteinExistence type="predicted"/>
<comment type="caution">
    <text evidence="1">The sequence shown here is derived from an EMBL/GenBank/DDBJ whole genome shotgun (WGS) entry which is preliminary data.</text>
</comment>
<dbReference type="InterPro" id="IPR043740">
    <property type="entry name" value="DUF5685"/>
</dbReference>
<evidence type="ECO:0000313" key="1">
    <source>
        <dbReference type="EMBL" id="MBC5668873.1"/>
    </source>
</evidence>
<reference evidence="1 2" key="1">
    <citation type="submission" date="2020-08" db="EMBL/GenBank/DDBJ databases">
        <title>Genome public.</title>
        <authorList>
            <person name="Liu C."/>
            <person name="Sun Q."/>
        </authorList>
    </citation>
    <scope>NUCLEOTIDE SEQUENCE [LARGE SCALE GENOMIC DNA]</scope>
    <source>
        <strain evidence="1 2">BX4</strain>
    </source>
</reference>
<sequence>MFGYVVVNKPELKIKEFDIYKGYYCGLCRSLKKRYGFMGQLTLTYDMTFLSMLLTALYEPEIFDEMHRCIAHPTKKRRMISSKYTDYVADMNIILSYYKSMDDWKDDRNVIKLLFAKLIKLGKNDYLEKSQAIASLLNELGTREKNNETGIDVMAGIFGKIMAILFVPHKDRWSDTLSRMGFFLGKFIYILDAYDDLEKDIKKNSYNPFKEICQNPGFDDRIKQMLTMMMAECSKEFETLPILENAEILRNILYAGVWNRFSTIYKERTGTGTENK</sequence>
<dbReference type="RefSeq" id="WP_118589595.1">
    <property type="nucleotide sequence ID" value="NZ_JACOOZ010000011.1"/>
</dbReference>
<dbReference type="EMBL" id="JACOOZ010000011">
    <property type="protein sequence ID" value="MBC5668873.1"/>
    <property type="molecule type" value="Genomic_DNA"/>
</dbReference>
<keyword evidence="2" id="KW-1185">Reference proteome</keyword>
<gene>
    <name evidence="1" type="ORF">H8S00_12935</name>
</gene>
<dbReference type="Pfam" id="PF18937">
    <property type="entry name" value="DUF5685"/>
    <property type="match status" value="1"/>
</dbReference>
<name>A0ABR7F5I6_9FIRM</name>
<protein>
    <submittedName>
        <fullName evidence="1">Uncharacterized protein</fullName>
    </submittedName>
</protein>
<evidence type="ECO:0000313" key="2">
    <source>
        <dbReference type="Proteomes" id="UP000597877"/>
    </source>
</evidence>
<accession>A0ABR7F5I6</accession>
<dbReference type="Proteomes" id="UP000597877">
    <property type="component" value="Unassembled WGS sequence"/>
</dbReference>
<organism evidence="1 2">
    <name type="scientific">Eubacterium segne</name>
    <dbReference type="NCBI Taxonomy" id="2763045"/>
    <lineage>
        <taxon>Bacteria</taxon>
        <taxon>Bacillati</taxon>
        <taxon>Bacillota</taxon>
        <taxon>Clostridia</taxon>
        <taxon>Eubacteriales</taxon>
        <taxon>Eubacteriaceae</taxon>
        <taxon>Eubacterium</taxon>
    </lineage>
</organism>